<protein>
    <submittedName>
        <fullName evidence="1">Uncharacterized protein</fullName>
    </submittedName>
</protein>
<sequence>MAVDARDGVPPPLTDPALLLSLVPRLQEIGRLLEQVRAAPMEHAPTEGIHSTRDAAAADAAPALETQGPSLALGTVNEDDDDWDPWTASDGAGAESHIPADLQARLAQEATALQSTLAQAHAALDAAPGADMSIDDQVDLLARLEAYRARQAGIYDVWTECVAALCGPPPMVESTD</sequence>
<organism evidence="1 2">
    <name type="scientific">Malassezia sympodialis (strain ATCC 42132)</name>
    <name type="common">Atopic eczema-associated yeast</name>
    <dbReference type="NCBI Taxonomy" id="1230383"/>
    <lineage>
        <taxon>Eukaryota</taxon>
        <taxon>Fungi</taxon>
        <taxon>Dikarya</taxon>
        <taxon>Basidiomycota</taxon>
        <taxon>Ustilaginomycotina</taxon>
        <taxon>Malasseziomycetes</taxon>
        <taxon>Malasseziales</taxon>
        <taxon>Malasseziaceae</taxon>
        <taxon>Malassezia</taxon>
    </lineage>
</organism>
<dbReference type="OrthoDB" id="3364530at2759"/>
<dbReference type="EMBL" id="LT671821">
    <property type="protein sequence ID" value="SHO76048.1"/>
    <property type="molecule type" value="Genomic_DNA"/>
</dbReference>
<gene>
    <name evidence="1" type="ORF">MSYG_0383</name>
</gene>
<evidence type="ECO:0000313" key="1">
    <source>
        <dbReference type="EMBL" id="SHO76048.1"/>
    </source>
</evidence>
<keyword evidence="2" id="KW-1185">Reference proteome</keyword>
<dbReference type="AlphaFoldDB" id="A0A1M8A0S2"/>
<name>A0A1M8A0S2_MALS4</name>
<accession>A0A1M8A0S2</accession>
<dbReference type="Proteomes" id="UP000186303">
    <property type="component" value="Chromosome 1"/>
</dbReference>
<reference evidence="2" key="1">
    <citation type="journal article" date="2017" name="Nucleic Acids Res.">
        <title>Proteogenomics produces comprehensive and highly accurate protein-coding gene annotation in a complete genome assembly of Malassezia sympodialis.</title>
        <authorList>
            <person name="Zhu Y."/>
            <person name="Engstroem P.G."/>
            <person name="Tellgren-Roth C."/>
            <person name="Baudo C.D."/>
            <person name="Kennell J.C."/>
            <person name="Sun S."/>
            <person name="Billmyre R.B."/>
            <person name="Schroeder M.S."/>
            <person name="Andersson A."/>
            <person name="Holm T."/>
            <person name="Sigurgeirsson B."/>
            <person name="Wu G."/>
            <person name="Sankaranarayanan S.R."/>
            <person name="Siddharthan R."/>
            <person name="Sanyal K."/>
            <person name="Lundeberg J."/>
            <person name="Nystedt B."/>
            <person name="Boekhout T."/>
            <person name="Dawson T.L. Jr."/>
            <person name="Heitman J."/>
            <person name="Scheynius A."/>
            <person name="Lehtioe J."/>
        </authorList>
    </citation>
    <scope>NUCLEOTIDE SEQUENCE [LARGE SCALE GENOMIC DNA]</scope>
    <source>
        <strain evidence="2">ATCC 42132</strain>
    </source>
</reference>
<evidence type="ECO:0000313" key="2">
    <source>
        <dbReference type="Proteomes" id="UP000186303"/>
    </source>
</evidence>
<proteinExistence type="predicted"/>
<dbReference type="VEuPathDB" id="FungiDB:MSYG_0383"/>